<feature type="domain" description="RING-type" evidence="18">
    <location>
        <begin position="145"/>
        <end position="187"/>
    </location>
</feature>
<evidence type="ECO:0000256" key="16">
    <source>
        <dbReference type="SAM" id="Phobius"/>
    </source>
</evidence>
<sequence>MTSEEINNPCSSHLLFLNLNHGIFFRLLLFLLLLPLATAQNNNSPSNQSQPPTAFGLGQNFNPPMAILMVVLVGVFFLLGFFSVYIRQCSRNRNGFNPSAASIIGGAGRSRRSSPGLDPAIIDTFPTFQYSTVKGLKIGKGSLECAVCLNEFEDSETLRLIPKCSHVFHPDCIGEWLASHTTCPVCRANLVPKPGDYPVNFVYNFEPENDSVGSDQRANTDEQTIQQVSIQVADVNDPIRQEAVTPTQYQDVNLLNPANQNRAPRSWSTGWSRLFPRSHSTGHSLVNPGENLDRFTLRLPKEARSQLMNNHLNRTASLVVFPRASSSRRGYRSKSVGVQRSTNLERFDEEGQPDRWGFTIPRTGSLRSSRSQERVSSTTTAHPLKSLSRSIRSSVDRFFLGLDKSNNENDGVRSTDRV</sequence>
<keyword evidence="12 16" id="KW-0472">Membrane</keyword>
<keyword evidence="11 16" id="KW-1133">Transmembrane helix</keyword>
<comment type="similarity">
    <text evidence="13">Belongs to the RING-type zinc finger family. ATL subfamily.</text>
</comment>
<comment type="subcellular location">
    <subcellularLocation>
        <location evidence="2">Membrane</location>
        <topology evidence="2">Single-pass membrane protein</topology>
    </subcellularLocation>
</comment>
<keyword evidence="6 16" id="KW-0812">Transmembrane</keyword>
<evidence type="ECO:0000256" key="9">
    <source>
        <dbReference type="ARBA" id="ARBA00022786"/>
    </source>
</evidence>
<proteinExistence type="inferred from homology"/>
<dbReference type="PANTHER" id="PTHR14155">
    <property type="entry name" value="RING FINGER DOMAIN-CONTAINING"/>
    <property type="match status" value="1"/>
</dbReference>
<dbReference type="GO" id="GO:0008270">
    <property type="term" value="F:zinc ion binding"/>
    <property type="evidence" value="ECO:0007669"/>
    <property type="project" value="UniProtKB-KW"/>
</dbReference>
<evidence type="ECO:0000256" key="4">
    <source>
        <dbReference type="ARBA" id="ARBA00012483"/>
    </source>
</evidence>
<dbReference type="GO" id="GO:0061630">
    <property type="term" value="F:ubiquitin protein ligase activity"/>
    <property type="evidence" value="ECO:0007669"/>
    <property type="project" value="UniProtKB-EC"/>
</dbReference>
<dbReference type="Proteomes" id="UP001159364">
    <property type="component" value="Unassembled WGS sequence"/>
</dbReference>
<keyword evidence="20" id="KW-1185">Reference proteome</keyword>
<evidence type="ECO:0000256" key="3">
    <source>
        <dbReference type="ARBA" id="ARBA00004906"/>
    </source>
</evidence>
<evidence type="ECO:0000256" key="2">
    <source>
        <dbReference type="ARBA" id="ARBA00004167"/>
    </source>
</evidence>
<evidence type="ECO:0000256" key="7">
    <source>
        <dbReference type="ARBA" id="ARBA00022723"/>
    </source>
</evidence>
<dbReference type="GO" id="GO:0016020">
    <property type="term" value="C:membrane"/>
    <property type="evidence" value="ECO:0007669"/>
    <property type="project" value="UniProtKB-SubCell"/>
</dbReference>
<dbReference type="Pfam" id="PF13639">
    <property type="entry name" value="zf-RING_2"/>
    <property type="match status" value="1"/>
</dbReference>
<keyword evidence="7" id="KW-0479">Metal-binding</keyword>
<dbReference type="PROSITE" id="PS50089">
    <property type="entry name" value="ZF_RING_2"/>
    <property type="match status" value="1"/>
</dbReference>
<evidence type="ECO:0000256" key="14">
    <source>
        <dbReference type="PROSITE-ProRule" id="PRU00175"/>
    </source>
</evidence>
<feature type="chain" id="PRO_5043978675" description="RING-type E3 ubiquitin transferase" evidence="17">
    <location>
        <begin position="40"/>
        <end position="418"/>
    </location>
</feature>
<evidence type="ECO:0000256" key="1">
    <source>
        <dbReference type="ARBA" id="ARBA00000900"/>
    </source>
</evidence>
<keyword evidence="5" id="KW-0808">Transferase</keyword>
<dbReference type="PANTHER" id="PTHR14155:SF583">
    <property type="entry name" value="RING-TYPE DOMAIN-CONTAINING PROTEIN"/>
    <property type="match status" value="1"/>
</dbReference>
<dbReference type="Gene3D" id="3.30.40.10">
    <property type="entry name" value="Zinc/RING finger domain, C3HC4 (zinc finger)"/>
    <property type="match status" value="1"/>
</dbReference>
<dbReference type="SUPFAM" id="SSF57850">
    <property type="entry name" value="RING/U-box"/>
    <property type="match status" value="1"/>
</dbReference>
<gene>
    <name evidence="19" type="ORF">K2173_011418</name>
</gene>
<keyword evidence="9" id="KW-0833">Ubl conjugation pathway</keyword>
<evidence type="ECO:0000256" key="5">
    <source>
        <dbReference type="ARBA" id="ARBA00022679"/>
    </source>
</evidence>
<evidence type="ECO:0000256" key="10">
    <source>
        <dbReference type="ARBA" id="ARBA00022833"/>
    </source>
</evidence>
<comment type="pathway">
    <text evidence="3">Protein modification; protein ubiquitination.</text>
</comment>
<dbReference type="EMBL" id="JAIWQS010000036">
    <property type="protein sequence ID" value="KAJ8748043.1"/>
    <property type="molecule type" value="Genomic_DNA"/>
</dbReference>
<name>A0AAV8S7M2_9ROSI</name>
<feature type="transmembrane region" description="Helical" evidence="16">
    <location>
        <begin position="63"/>
        <end position="86"/>
    </location>
</feature>
<feature type="region of interest" description="Disordered" evidence="15">
    <location>
        <begin position="351"/>
        <end position="387"/>
    </location>
</feature>
<evidence type="ECO:0000256" key="15">
    <source>
        <dbReference type="SAM" id="MobiDB-lite"/>
    </source>
</evidence>
<dbReference type="InterPro" id="IPR013083">
    <property type="entry name" value="Znf_RING/FYVE/PHD"/>
</dbReference>
<keyword evidence="17" id="KW-0732">Signal</keyword>
<comment type="catalytic activity">
    <reaction evidence="1">
        <text>S-ubiquitinyl-[E2 ubiquitin-conjugating enzyme]-L-cysteine + [acceptor protein]-L-lysine = [E2 ubiquitin-conjugating enzyme]-L-cysteine + N(6)-ubiquitinyl-[acceptor protein]-L-lysine.</text>
        <dbReference type="EC" id="2.3.2.27"/>
    </reaction>
</comment>
<comment type="caution">
    <text evidence="19">The sequence shown here is derived from an EMBL/GenBank/DDBJ whole genome shotgun (WGS) entry which is preliminary data.</text>
</comment>
<evidence type="ECO:0000313" key="20">
    <source>
        <dbReference type="Proteomes" id="UP001159364"/>
    </source>
</evidence>
<keyword evidence="10" id="KW-0862">Zinc</keyword>
<evidence type="ECO:0000256" key="8">
    <source>
        <dbReference type="ARBA" id="ARBA00022771"/>
    </source>
</evidence>
<dbReference type="FunFam" id="3.30.40.10:FF:000187">
    <property type="entry name" value="E3 ubiquitin-protein ligase ATL6"/>
    <property type="match status" value="1"/>
</dbReference>
<dbReference type="AlphaFoldDB" id="A0AAV8S7M2"/>
<evidence type="ECO:0000256" key="13">
    <source>
        <dbReference type="ARBA" id="ARBA00024209"/>
    </source>
</evidence>
<dbReference type="SMART" id="SM00184">
    <property type="entry name" value="RING"/>
    <property type="match status" value="1"/>
</dbReference>
<feature type="signal peptide" evidence="17">
    <location>
        <begin position="1"/>
        <end position="39"/>
    </location>
</feature>
<evidence type="ECO:0000256" key="11">
    <source>
        <dbReference type="ARBA" id="ARBA00022989"/>
    </source>
</evidence>
<dbReference type="InterPro" id="IPR001841">
    <property type="entry name" value="Znf_RING"/>
</dbReference>
<dbReference type="EC" id="2.3.2.27" evidence="4"/>
<evidence type="ECO:0000256" key="6">
    <source>
        <dbReference type="ARBA" id="ARBA00022692"/>
    </source>
</evidence>
<evidence type="ECO:0000256" key="17">
    <source>
        <dbReference type="SAM" id="SignalP"/>
    </source>
</evidence>
<evidence type="ECO:0000256" key="12">
    <source>
        <dbReference type="ARBA" id="ARBA00023136"/>
    </source>
</evidence>
<reference evidence="19 20" key="1">
    <citation type="submission" date="2021-09" db="EMBL/GenBank/DDBJ databases">
        <title>Genomic insights and catalytic innovation underlie evolution of tropane alkaloids biosynthesis.</title>
        <authorList>
            <person name="Wang Y.-J."/>
            <person name="Tian T."/>
            <person name="Huang J.-P."/>
            <person name="Huang S.-X."/>
        </authorList>
    </citation>
    <scope>NUCLEOTIDE SEQUENCE [LARGE SCALE GENOMIC DNA]</scope>
    <source>
        <strain evidence="19">KIB-2018</strain>
        <tissue evidence="19">Leaf</tissue>
    </source>
</reference>
<evidence type="ECO:0000313" key="19">
    <source>
        <dbReference type="EMBL" id="KAJ8748043.1"/>
    </source>
</evidence>
<feature type="compositionally biased region" description="Polar residues" evidence="15">
    <location>
        <begin position="365"/>
        <end position="387"/>
    </location>
</feature>
<organism evidence="19 20">
    <name type="scientific">Erythroxylum novogranatense</name>
    <dbReference type="NCBI Taxonomy" id="1862640"/>
    <lineage>
        <taxon>Eukaryota</taxon>
        <taxon>Viridiplantae</taxon>
        <taxon>Streptophyta</taxon>
        <taxon>Embryophyta</taxon>
        <taxon>Tracheophyta</taxon>
        <taxon>Spermatophyta</taxon>
        <taxon>Magnoliopsida</taxon>
        <taxon>eudicotyledons</taxon>
        <taxon>Gunneridae</taxon>
        <taxon>Pentapetalae</taxon>
        <taxon>rosids</taxon>
        <taxon>fabids</taxon>
        <taxon>Malpighiales</taxon>
        <taxon>Erythroxylaceae</taxon>
        <taxon>Erythroxylum</taxon>
    </lineage>
</organism>
<dbReference type="InterPro" id="IPR053238">
    <property type="entry name" value="RING-H2_zinc_finger"/>
</dbReference>
<keyword evidence="8 14" id="KW-0863">Zinc-finger</keyword>
<dbReference type="CDD" id="cd16461">
    <property type="entry name" value="RING-H2_EL5-like"/>
    <property type="match status" value="1"/>
</dbReference>
<accession>A0AAV8S7M2</accession>
<evidence type="ECO:0000259" key="18">
    <source>
        <dbReference type="PROSITE" id="PS50089"/>
    </source>
</evidence>
<protein>
    <recommendedName>
        <fullName evidence="4">RING-type E3 ubiquitin transferase</fullName>
        <ecNumber evidence="4">2.3.2.27</ecNumber>
    </recommendedName>
</protein>